<evidence type="ECO:0000313" key="4">
    <source>
        <dbReference type="Proteomes" id="UP000019376"/>
    </source>
</evidence>
<dbReference type="Pfam" id="PF00646">
    <property type="entry name" value="F-box"/>
    <property type="match status" value="1"/>
</dbReference>
<dbReference type="InterPro" id="IPR036047">
    <property type="entry name" value="F-box-like_dom_sf"/>
</dbReference>
<dbReference type="PROSITE" id="PS50181">
    <property type="entry name" value="FBOX"/>
    <property type="match status" value="1"/>
</dbReference>
<sequence>MHLTELPPELMLMIMRSLSPSDKASLALSCWKMMDAVTREGVRKIDEILGEHKQGDTESERCLFLRKIVEDIPDHYLCYNCGRLHLWEAVPHPGDYPFENELCPTFQIPPIFSKMAVWDCSDAHYHLDFAHIHLATRRQIRGPEYGIHPEMLSYVEVKPEYLSAVTTLPEPEMFFQKHTVRVTTIDARVSPEPVSFYLRAQSMRVGHETLLKDRVIKDPAASWRDFIRQNECAHLRCRPRPHWEPTLSEVIASFSQYVQPPVSPGRKLVTPCRDCRTLFKYETRRFEGGYLVLIVTRYVDLGPGKVPQRPSPESDGEPGADVPTVSDESDEAVVGNLQLQFDSCPDDGRTQRIISEEEVISRSFKVAVEQTYDKEMTRLDLKGWTFFQKPDRSANSGVYSP</sequence>
<gene>
    <name evidence="3" type="ORF">PDE_09204</name>
</gene>
<evidence type="ECO:0000256" key="1">
    <source>
        <dbReference type="SAM" id="MobiDB-lite"/>
    </source>
</evidence>
<dbReference type="AlphaFoldDB" id="S7ZU59"/>
<evidence type="ECO:0000259" key="2">
    <source>
        <dbReference type="PROSITE" id="PS50181"/>
    </source>
</evidence>
<dbReference type="EMBL" id="KB644415">
    <property type="protein sequence ID" value="EPS34240.1"/>
    <property type="molecule type" value="Genomic_DNA"/>
</dbReference>
<proteinExistence type="predicted"/>
<dbReference type="Proteomes" id="UP000019376">
    <property type="component" value="Unassembled WGS sequence"/>
</dbReference>
<name>S7ZU59_PENO1</name>
<dbReference type="HOGENOM" id="CLU_687166_0_0_1"/>
<keyword evidence="4" id="KW-1185">Reference proteome</keyword>
<evidence type="ECO:0000313" key="3">
    <source>
        <dbReference type="EMBL" id="EPS34240.1"/>
    </source>
</evidence>
<dbReference type="OrthoDB" id="3766406at2759"/>
<organism evidence="3 4">
    <name type="scientific">Penicillium oxalicum (strain 114-2 / CGMCC 5302)</name>
    <name type="common">Penicillium decumbens</name>
    <dbReference type="NCBI Taxonomy" id="933388"/>
    <lineage>
        <taxon>Eukaryota</taxon>
        <taxon>Fungi</taxon>
        <taxon>Dikarya</taxon>
        <taxon>Ascomycota</taxon>
        <taxon>Pezizomycotina</taxon>
        <taxon>Eurotiomycetes</taxon>
        <taxon>Eurotiomycetidae</taxon>
        <taxon>Eurotiales</taxon>
        <taxon>Aspergillaceae</taxon>
        <taxon>Penicillium</taxon>
    </lineage>
</organism>
<feature type="region of interest" description="Disordered" evidence="1">
    <location>
        <begin position="304"/>
        <end position="329"/>
    </location>
</feature>
<reference evidence="3 4" key="1">
    <citation type="journal article" date="2013" name="PLoS ONE">
        <title>Genomic and secretomic analyses reveal unique features of the lignocellulolytic enzyme system of Penicillium decumbens.</title>
        <authorList>
            <person name="Liu G."/>
            <person name="Zhang L."/>
            <person name="Wei X."/>
            <person name="Zou G."/>
            <person name="Qin Y."/>
            <person name="Ma L."/>
            <person name="Li J."/>
            <person name="Zheng H."/>
            <person name="Wang S."/>
            <person name="Wang C."/>
            <person name="Xun L."/>
            <person name="Zhao G.-P."/>
            <person name="Zhou Z."/>
            <person name="Qu Y."/>
        </authorList>
    </citation>
    <scope>NUCLEOTIDE SEQUENCE [LARGE SCALE GENOMIC DNA]</scope>
    <source>
        <strain evidence="4">114-2 / CGMCC 5302</strain>
    </source>
</reference>
<dbReference type="SUPFAM" id="SSF81383">
    <property type="entry name" value="F-box domain"/>
    <property type="match status" value="1"/>
</dbReference>
<protein>
    <recommendedName>
        <fullName evidence="2">F-box domain-containing protein</fullName>
    </recommendedName>
</protein>
<dbReference type="PhylomeDB" id="S7ZU59"/>
<dbReference type="STRING" id="933388.S7ZU59"/>
<dbReference type="InterPro" id="IPR001810">
    <property type="entry name" value="F-box_dom"/>
</dbReference>
<accession>S7ZU59</accession>
<dbReference type="CDD" id="cd09917">
    <property type="entry name" value="F-box_SF"/>
    <property type="match status" value="1"/>
</dbReference>
<feature type="domain" description="F-box" evidence="2">
    <location>
        <begin position="1"/>
        <end position="48"/>
    </location>
</feature>